<evidence type="ECO:0000256" key="13">
    <source>
        <dbReference type="ARBA" id="ARBA00023157"/>
    </source>
</evidence>
<feature type="compositionally biased region" description="Polar residues" evidence="20">
    <location>
        <begin position="804"/>
        <end position="814"/>
    </location>
</feature>
<dbReference type="Gene3D" id="1.10.287.70">
    <property type="match status" value="1"/>
</dbReference>
<keyword evidence="17" id="KW-0968">Cytoplasmic vesicle</keyword>
<evidence type="ECO:0000256" key="4">
    <source>
        <dbReference type="ARBA" id="ARBA00022448"/>
    </source>
</evidence>
<evidence type="ECO:0000256" key="20">
    <source>
        <dbReference type="SAM" id="MobiDB-lite"/>
    </source>
</evidence>
<dbReference type="OrthoDB" id="444119at2759"/>
<protein>
    <recommendedName>
        <fullName evidence="22">EF-hand domain-containing protein</fullName>
    </recommendedName>
</protein>
<sequence length="1371" mass="158373">MSASSKTRLQTESARGFHANPAFEDTEPSTNAPSPMGSKILMVKPNDEKTPHNESQKPSHNVGHLILRGIRSIWATRQTEKDLRKNKELYVKTTLRELVVYLVFITILCIITFGMTSTKMYYFTTVLTDLFVTTKVDGPGDRPAFQDIANFQDFWDVMDGPIVEGLYNEKWYNDDNITAAQYGYVLYENKILGRPRLRQLRVTNHSCTVHKKFQALIPECFAPYGSNKEDKSLYGPVNDTIADTAWHYQSSSELKGSSVAGLISTYSGSGYVQNLGVNYATSKAILDDLEQNLWLDRSTRVVLLDFTVYNANINLFCQIRLMVEFPATGGAIPTQLFNTVKLIRYVSSMDYFVLACEVLFILFTAYYTIEEIIEISRYRLHYFKTIWNILDVVIIIISYICIAFNVYRQVKVGQILDSLLENEDSFADFEFLSYWQVQFNNIVAFAIFLAWIKIFKYVSFNKTMTQLTTTLSRCAKDIFGFAVMFFIVFLAYAQLGYLLFGTLVEDYRTFAISIFTLFRIVLGDFDFEAMLEAHRILGPIFFLTYVFFVFFVLLNMFLAIINDTYSEVKADIATQKSEFELGDYFKKSYEKMLDKMNIKRDRVIDIQNALKRADLNKDGIIDFGEWRRDLKERGYTDVEIENVFSKYDIDGDRQLKDAEQRRFQDDLTAEENDLTKEIKGLASSYSNSDEIKKNNQFRNNSGRQDDNENDKNSANNRISYDEFAVLLRRVDRMEYSIGNIVSKIDSVLTKLETSEKDKMKRREAMTKILDSITDDNRMSNDAKHERLEKMLRDELETWDRSERQTPSPSNLSQQAGAPGAPRAGNGPPRRLSPLPVERPRPISGLSIITELKIDLEKRKTPLREVVLYILYLIIICIISFGRTNNSMFYFANMLMTAFLTTKTNDVSFNDIANIEDFWLVRRGSCKLRKNFQKRIFVQDCYAVYSSSTEDKSSFLPASTTITPHAWSYQTGSKLKSSSHYGFIAHYGDGGYVQEYTRNASSTMDILKELKENNWIDRATRVVFLDFTVYNANINLFCHMSFTLFRVILGDFDLYVLVKADATIGPIFFFTYVFFVYFVLLNMFLAIINDTYSKVQADTTTQTLKIEMGVFGKGYARILRRLNIKQEKITGIEDTLKQADHAVNFDEWKDILRARGYSDQEIKGYFAQYDSDGDGILDTDEQQRMRNDLLTQKNEINRGIKGLEHETEPVKQKEEDVDSEDERIREVANRLSYDQYLMLVGRVNQMEQAAESMVAERKPKKVHTSSINDNQNITLYLNPLSDVNLVCDDIDPKLIVDSARLKLQDDNVNDFSSESSSSYSESVYEYSDSFERKLEQNLEWDSENNNSDIDDIWISNEKMRREGSNWSLYNMV</sequence>
<organism evidence="23 25">
    <name type="scientific">Didymodactylos carnosus</name>
    <dbReference type="NCBI Taxonomy" id="1234261"/>
    <lineage>
        <taxon>Eukaryota</taxon>
        <taxon>Metazoa</taxon>
        <taxon>Spiralia</taxon>
        <taxon>Gnathifera</taxon>
        <taxon>Rotifera</taxon>
        <taxon>Eurotatoria</taxon>
        <taxon>Bdelloidea</taxon>
        <taxon>Philodinida</taxon>
        <taxon>Philodinidae</taxon>
        <taxon>Didymodactylos</taxon>
    </lineage>
</organism>
<feature type="compositionally biased region" description="Basic and acidic residues" evidence="20">
    <location>
        <begin position="45"/>
        <end position="57"/>
    </location>
</feature>
<comment type="caution">
    <text evidence="23">The sequence shown here is derived from an EMBL/GenBank/DDBJ whole genome shotgun (WGS) entry which is preliminary data.</text>
</comment>
<dbReference type="InterPro" id="IPR013122">
    <property type="entry name" value="PKD1_2_channel"/>
</dbReference>
<feature type="binding site" evidence="18">
    <location>
        <position position="650"/>
    </location>
    <ligand>
        <name>Ca(2+)</name>
        <dbReference type="ChEBI" id="CHEBI:29108"/>
        <label>2</label>
    </ligand>
</feature>
<keyword evidence="10" id="KW-0175">Coiled coil</keyword>
<keyword evidence="7 21" id="KW-0812">Transmembrane</keyword>
<feature type="transmembrane region" description="Helical" evidence="21">
    <location>
        <begin position="507"/>
        <end position="525"/>
    </location>
</feature>
<dbReference type="InterPro" id="IPR002048">
    <property type="entry name" value="EF_hand_dom"/>
</dbReference>
<accession>A0A813XAF9</accession>
<keyword evidence="11 18" id="KW-0406">Ion transport</keyword>
<dbReference type="GO" id="GO:0005262">
    <property type="term" value="F:calcium channel activity"/>
    <property type="evidence" value="ECO:0007669"/>
    <property type="project" value="UniProtKB-KW"/>
</dbReference>
<feature type="binding site" evidence="18">
    <location>
        <position position="659"/>
    </location>
    <ligand>
        <name>Ca(2+)</name>
        <dbReference type="ChEBI" id="CHEBI:29108"/>
        <label>2</label>
    </ligand>
</feature>
<keyword evidence="16 18" id="KW-0407">Ion channel</keyword>
<evidence type="ECO:0000256" key="5">
    <source>
        <dbReference type="ARBA" id="ARBA00022475"/>
    </source>
</evidence>
<evidence type="ECO:0000256" key="3">
    <source>
        <dbReference type="ARBA" id="ARBA00007200"/>
    </source>
</evidence>
<keyword evidence="15" id="KW-0966">Cell projection</keyword>
<keyword evidence="8 18" id="KW-0106">Calcium</keyword>
<dbReference type="CDD" id="cd00051">
    <property type="entry name" value="EFh"/>
    <property type="match status" value="1"/>
</dbReference>
<dbReference type="Pfam" id="PF20519">
    <property type="entry name" value="Polycystin_dom"/>
    <property type="match status" value="2"/>
</dbReference>
<reference evidence="23" key="1">
    <citation type="submission" date="2021-02" db="EMBL/GenBank/DDBJ databases">
        <authorList>
            <person name="Nowell W R."/>
        </authorList>
    </citation>
    <scope>NUCLEOTIDE SEQUENCE</scope>
</reference>
<dbReference type="FunFam" id="1.10.287.70:FF:000055">
    <property type="entry name" value="Polycystic kidney disease 2-like 1"/>
    <property type="match status" value="1"/>
</dbReference>
<dbReference type="Proteomes" id="UP000663829">
    <property type="component" value="Unassembled WGS sequence"/>
</dbReference>
<evidence type="ECO:0000256" key="8">
    <source>
        <dbReference type="ARBA" id="ARBA00022837"/>
    </source>
</evidence>
<feature type="region of interest" description="Disordered" evidence="20">
    <location>
        <begin position="1"/>
        <end position="60"/>
    </location>
</feature>
<feature type="binding site" evidence="18">
    <location>
        <position position="648"/>
    </location>
    <ligand>
        <name>Ca(2+)</name>
        <dbReference type="ChEBI" id="CHEBI:29108"/>
        <label>2</label>
    </ligand>
</feature>
<evidence type="ECO:0000256" key="17">
    <source>
        <dbReference type="ARBA" id="ARBA00023329"/>
    </source>
</evidence>
<dbReference type="Gene3D" id="1.10.238.10">
    <property type="entry name" value="EF-hand"/>
    <property type="match status" value="2"/>
</dbReference>
<keyword evidence="13" id="KW-1015">Disulfide bond</keyword>
<feature type="transmembrane region" description="Helical" evidence="21">
    <location>
        <begin position="98"/>
        <end position="116"/>
    </location>
</feature>
<dbReference type="SUPFAM" id="SSF47473">
    <property type="entry name" value="EF-hand"/>
    <property type="match status" value="2"/>
</dbReference>
<keyword evidence="12 21" id="KW-0472">Membrane</keyword>
<dbReference type="SUPFAM" id="SSF81324">
    <property type="entry name" value="Voltage-gated potassium channels"/>
    <property type="match status" value="1"/>
</dbReference>
<dbReference type="Proteomes" id="UP000681722">
    <property type="component" value="Unassembled WGS sequence"/>
</dbReference>
<dbReference type="InterPro" id="IPR011992">
    <property type="entry name" value="EF-hand-dom_pair"/>
</dbReference>
<feature type="transmembrane region" description="Helical" evidence="21">
    <location>
        <begin position="478"/>
        <end position="501"/>
    </location>
</feature>
<evidence type="ECO:0000259" key="22">
    <source>
        <dbReference type="PROSITE" id="PS50222"/>
    </source>
</evidence>
<feature type="region of interest" description="Disordered" evidence="20">
    <location>
        <begin position="689"/>
        <end position="714"/>
    </location>
</feature>
<feature type="transmembrane region" description="Helical" evidence="21">
    <location>
        <begin position="865"/>
        <end position="883"/>
    </location>
</feature>
<feature type="domain" description="EF-hand" evidence="22">
    <location>
        <begin position="601"/>
        <end position="636"/>
    </location>
</feature>
<dbReference type="InterPro" id="IPR027359">
    <property type="entry name" value="Volt_channel_dom_sf"/>
</dbReference>
<dbReference type="SMART" id="SM00054">
    <property type="entry name" value="EFh"/>
    <property type="match status" value="3"/>
</dbReference>
<keyword evidence="25" id="KW-1185">Reference proteome</keyword>
<evidence type="ECO:0000256" key="6">
    <source>
        <dbReference type="ARBA" id="ARBA00022673"/>
    </source>
</evidence>
<proteinExistence type="inferred from homology"/>
<evidence type="ECO:0000256" key="19">
    <source>
        <dbReference type="PIRSR" id="PIRSR603915-2"/>
    </source>
</evidence>
<evidence type="ECO:0000256" key="10">
    <source>
        <dbReference type="ARBA" id="ARBA00023054"/>
    </source>
</evidence>
<dbReference type="Pfam" id="PF08016">
    <property type="entry name" value="PKD_channel"/>
    <property type="match status" value="1"/>
</dbReference>
<evidence type="ECO:0000256" key="21">
    <source>
        <dbReference type="SAM" id="Phobius"/>
    </source>
</evidence>
<dbReference type="Gene3D" id="1.20.120.350">
    <property type="entry name" value="Voltage-gated potassium channels. Chain C"/>
    <property type="match status" value="1"/>
</dbReference>
<keyword evidence="9 21" id="KW-1133">Transmembrane helix</keyword>
<evidence type="ECO:0000256" key="12">
    <source>
        <dbReference type="ARBA" id="ARBA00023136"/>
    </source>
</evidence>
<feature type="disulfide bond" evidence="19">
    <location>
        <begin position="207"/>
        <end position="220"/>
    </location>
</feature>
<dbReference type="InterPro" id="IPR003915">
    <property type="entry name" value="PKD_2"/>
</dbReference>
<evidence type="ECO:0000256" key="15">
    <source>
        <dbReference type="ARBA" id="ARBA00023273"/>
    </source>
</evidence>
<evidence type="ECO:0000256" key="14">
    <source>
        <dbReference type="ARBA" id="ARBA00023180"/>
    </source>
</evidence>
<keyword evidence="18" id="KW-0479">Metal-binding</keyword>
<dbReference type="FunFam" id="1.20.5.340:FF:000020">
    <property type="entry name" value="polycystin-2 isoform X1"/>
    <property type="match status" value="1"/>
</dbReference>
<evidence type="ECO:0000313" key="25">
    <source>
        <dbReference type="Proteomes" id="UP000663829"/>
    </source>
</evidence>
<feature type="compositionally biased region" description="Polar residues" evidence="20">
    <location>
        <begin position="1"/>
        <end position="13"/>
    </location>
</feature>
<dbReference type="Pfam" id="PF13202">
    <property type="entry name" value="EF-hand_5"/>
    <property type="match status" value="1"/>
</dbReference>
<comment type="subcellular location">
    <subcellularLocation>
        <location evidence="1">Cell projection</location>
        <location evidence="1">Cilium membrane</location>
        <topology evidence="1">Multi-pass membrane protein</topology>
    </subcellularLocation>
    <subcellularLocation>
        <location evidence="2">Cytoplasmic vesicle</location>
    </subcellularLocation>
</comment>
<dbReference type="EMBL" id="CAJOBC010001127">
    <property type="protein sequence ID" value="CAF3657531.1"/>
    <property type="molecule type" value="Genomic_DNA"/>
</dbReference>
<keyword evidence="18" id="KW-0109">Calcium transport</keyword>
<comment type="similarity">
    <text evidence="3">Belongs to the polycystin family.</text>
</comment>
<feature type="compositionally biased region" description="Low complexity" evidence="20">
    <location>
        <begin position="815"/>
        <end position="829"/>
    </location>
</feature>
<name>A0A813XAF9_9BILA</name>
<evidence type="ECO:0000256" key="2">
    <source>
        <dbReference type="ARBA" id="ARBA00004541"/>
    </source>
</evidence>
<keyword evidence="6 18" id="KW-0107">Calcium channel</keyword>
<dbReference type="GO" id="GO:0050982">
    <property type="term" value="P:detection of mechanical stimulus"/>
    <property type="evidence" value="ECO:0007669"/>
    <property type="project" value="TreeGrafter"/>
</dbReference>
<keyword evidence="4" id="KW-0813">Transport</keyword>
<dbReference type="Gene3D" id="1.20.5.340">
    <property type="match status" value="1"/>
</dbReference>
<evidence type="ECO:0000256" key="9">
    <source>
        <dbReference type="ARBA" id="ARBA00022989"/>
    </source>
</evidence>
<gene>
    <name evidence="23" type="ORF">GPM918_LOCUS7057</name>
    <name evidence="24" type="ORF">SRO942_LOCUS7057</name>
</gene>
<feature type="transmembrane region" description="Helical" evidence="21">
    <location>
        <begin position="537"/>
        <end position="561"/>
    </location>
</feature>
<evidence type="ECO:0000313" key="23">
    <source>
        <dbReference type="EMBL" id="CAF0870186.1"/>
    </source>
</evidence>
<evidence type="ECO:0000256" key="16">
    <source>
        <dbReference type="ARBA" id="ARBA00023303"/>
    </source>
</evidence>
<dbReference type="EMBL" id="CAJNOQ010001127">
    <property type="protein sequence ID" value="CAF0870186.1"/>
    <property type="molecule type" value="Genomic_DNA"/>
</dbReference>
<dbReference type="InterPro" id="IPR051223">
    <property type="entry name" value="Polycystin"/>
</dbReference>
<feature type="transmembrane region" description="Helical" evidence="21">
    <location>
        <begin position="1066"/>
        <end position="1087"/>
    </location>
</feature>
<evidence type="ECO:0000256" key="7">
    <source>
        <dbReference type="ARBA" id="ARBA00022692"/>
    </source>
</evidence>
<dbReference type="GO" id="GO:0060170">
    <property type="term" value="C:ciliary membrane"/>
    <property type="evidence" value="ECO:0007669"/>
    <property type="project" value="UniProtKB-SubCell"/>
</dbReference>
<evidence type="ECO:0000256" key="1">
    <source>
        <dbReference type="ARBA" id="ARBA00004272"/>
    </source>
</evidence>
<dbReference type="PANTHER" id="PTHR10877:SF183">
    <property type="entry name" value="AT14535P-RELATED"/>
    <property type="match status" value="1"/>
</dbReference>
<dbReference type="InterPro" id="IPR018247">
    <property type="entry name" value="EF_Hand_1_Ca_BS"/>
</dbReference>
<dbReference type="InterPro" id="IPR046791">
    <property type="entry name" value="Polycystin_dom"/>
</dbReference>
<feature type="compositionally biased region" description="Polar residues" evidence="20">
    <location>
        <begin position="689"/>
        <end position="702"/>
    </location>
</feature>
<dbReference type="GO" id="GO:0031410">
    <property type="term" value="C:cytoplasmic vesicle"/>
    <property type="evidence" value="ECO:0007669"/>
    <property type="project" value="UniProtKB-SubCell"/>
</dbReference>
<keyword evidence="5" id="KW-1003">Cell membrane</keyword>
<feature type="transmembrane region" description="Helical" evidence="21">
    <location>
        <begin position="351"/>
        <end position="369"/>
    </location>
</feature>
<feature type="binding site" evidence="18">
    <location>
        <position position="652"/>
    </location>
    <ligand>
        <name>Ca(2+)</name>
        <dbReference type="ChEBI" id="CHEBI:29108"/>
        <label>2</label>
    </ligand>
</feature>
<feature type="region of interest" description="Disordered" evidence="20">
    <location>
        <begin position="797"/>
        <end position="838"/>
    </location>
</feature>
<dbReference type="PANTHER" id="PTHR10877">
    <property type="entry name" value="POLYCYSTIN FAMILY MEMBER"/>
    <property type="match status" value="1"/>
</dbReference>
<keyword evidence="14" id="KW-0325">Glycoprotein</keyword>
<dbReference type="PRINTS" id="PR01433">
    <property type="entry name" value="POLYCYSTIN2"/>
</dbReference>
<evidence type="ECO:0000256" key="11">
    <source>
        <dbReference type="ARBA" id="ARBA00023065"/>
    </source>
</evidence>
<dbReference type="GO" id="GO:0005509">
    <property type="term" value="F:calcium ion binding"/>
    <property type="evidence" value="ECO:0007669"/>
    <property type="project" value="InterPro"/>
</dbReference>
<dbReference type="PROSITE" id="PS50222">
    <property type="entry name" value="EF_HAND_2"/>
    <property type="match status" value="2"/>
</dbReference>
<feature type="domain" description="EF-hand" evidence="22">
    <location>
        <begin position="1156"/>
        <end position="1191"/>
    </location>
</feature>
<evidence type="ECO:0000256" key="18">
    <source>
        <dbReference type="PIRSR" id="PIRSR603915-1"/>
    </source>
</evidence>
<evidence type="ECO:0000313" key="24">
    <source>
        <dbReference type="EMBL" id="CAF3657531.1"/>
    </source>
</evidence>
<feature type="transmembrane region" description="Helical" evidence="21">
    <location>
        <begin position="439"/>
        <end position="458"/>
    </location>
</feature>
<feature type="transmembrane region" description="Helical" evidence="21">
    <location>
        <begin position="389"/>
        <end position="407"/>
    </location>
</feature>
<dbReference type="PROSITE" id="PS00018">
    <property type="entry name" value="EF_HAND_1"/>
    <property type="match status" value="1"/>
</dbReference>